<protein>
    <submittedName>
        <fullName evidence="1">Uncharacterized protein</fullName>
    </submittedName>
</protein>
<proteinExistence type="predicted"/>
<dbReference type="EMBL" id="JAIWYP010000014">
    <property type="protein sequence ID" value="KAH3709891.1"/>
    <property type="molecule type" value="Genomic_DNA"/>
</dbReference>
<sequence length="95" mass="10862">MAKSYSDAVQNAINRKKASNKYCARKKLILCEPDIDEVHMEVEVGLPPTQSQSDYEFVVRGLETNDASVSCLLLNEWNCRSYAHVPQHPVRKKIR</sequence>
<comment type="caution">
    <text evidence="1">The sequence shown here is derived from an EMBL/GenBank/DDBJ whole genome shotgun (WGS) entry which is preliminary data.</text>
</comment>
<gene>
    <name evidence="1" type="ORF">DPMN_069356</name>
</gene>
<dbReference type="Proteomes" id="UP000828390">
    <property type="component" value="Unassembled WGS sequence"/>
</dbReference>
<name>A0A9D4BN04_DREPO</name>
<evidence type="ECO:0000313" key="1">
    <source>
        <dbReference type="EMBL" id="KAH3709891.1"/>
    </source>
</evidence>
<accession>A0A9D4BN04</accession>
<dbReference type="AlphaFoldDB" id="A0A9D4BN04"/>
<reference evidence="1" key="1">
    <citation type="journal article" date="2019" name="bioRxiv">
        <title>The Genome of the Zebra Mussel, Dreissena polymorpha: A Resource for Invasive Species Research.</title>
        <authorList>
            <person name="McCartney M.A."/>
            <person name="Auch B."/>
            <person name="Kono T."/>
            <person name="Mallez S."/>
            <person name="Zhang Y."/>
            <person name="Obille A."/>
            <person name="Becker A."/>
            <person name="Abrahante J.E."/>
            <person name="Garbe J."/>
            <person name="Badalamenti J.P."/>
            <person name="Herman A."/>
            <person name="Mangelson H."/>
            <person name="Liachko I."/>
            <person name="Sullivan S."/>
            <person name="Sone E.D."/>
            <person name="Koren S."/>
            <person name="Silverstein K.A.T."/>
            <person name="Beckman K.B."/>
            <person name="Gohl D.M."/>
        </authorList>
    </citation>
    <scope>NUCLEOTIDE SEQUENCE</scope>
    <source>
        <strain evidence="1">Duluth1</strain>
        <tissue evidence="1">Whole animal</tissue>
    </source>
</reference>
<organism evidence="1 2">
    <name type="scientific">Dreissena polymorpha</name>
    <name type="common">Zebra mussel</name>
    <name type="synonym">Mytilus polymorpha</name>
    <dbReference type="NCBI Taxonomy" id="45954"/>
    <lineage>
        <taxon>Eukaryota</taxon>
        <taxon>Metazoa</taxon>
        <taxon>Spiralia</taxon>
        <taxon>Lophotrochozoa</taxon>
        <taxon>Mollusca</taxon>
        <taxon>Bivalvia</taxon>
        <taxon>Autobranchia</taxon>
        <taxon>Heteroconchia</taxon>
        <taxon>Euheterodonta</taxon>
        <taxon>Imparidentia</taxon>
        <taxon>Neoheterodontei</taxon>
        <taxon>Myida</taxon>
        <taxon>Dreissenoidea</taxon>
        <taxon>Dreissenidae</taxon>
        <taxon>Dreissena</taxon>
    </lineage>
</organism>
<evidence type="ECO:0000313" key="2">
    <source>
        <dbReference type="Proteomes" id="UP000828390"/>
    </source>
</evidence>
<reference evidence="1" key="2">
    <citation type="submission" date="2020-11" db="EMBL/GenBank/DDBJ databases">
        <authorList>
            <person name="McCartney M.A."/>
            <person name="Auch B."/>
            <person name="Kono T."/>
            <person name="Mallez S."/>
            <person name="Becker A."/>
            <person name="Gohl D.M."/>
            <person name="Silverstein K.A.T."/>
            <person name="Koren S."/>
            <person name="Bechman K.B."/>
            <person name="Herman A."/>
            <person name="Abrahante J.E."/>
            <person name="Garbe J."/>
        </authorList>
    </citation>
    <scope>NUCLEOTIDE SEQUENCE</scope>
    <source>
        <strain evidence="1">Duluth1</strain>
        <tissue evidence="1">Whole animal</tissue>
    </source>
</reference>
<keyword evidence="2" id="KW-1185">Reference proteome</keyword>